<accession>A0AAE4CNN6</accession>
<evidence type="ECO:0000313" key="2">
    <source>
        <dbReference type="EMBL" id="MDR7300853.1"/>
    </source>
</evidence>
<keyword evidence="1" id="KW-0812">Transmembrane</keyword>
<dbReference type="AlphaFoldDB" id="A0AAE4CNN6"/>
<reference evidence="2" key="1">
    <citation type="submission" date="2023-07" db="EMBL/GenBank/DDBJ databases">
        <title>Sequencing the genomes of 1000 actinobacteria strains.</title>
        <authorList>
            <person name="Klenk H.-P."/>
        </authorList>
    </citation>
    <scope>NUCLEOTIDE SEQUENCE</scope>
    <source>
        <strain evidence="2">DSM 45977</strain>
    </source>
</reference>
<name>A0AAE4CNN6_9ACTN</name>
<evidence type="ECO:0008006" key="4">
    <source>
        <dbReference type="Google" id="ProtNLM"/>
    </source>
</evidence>
<proteinExistence type="predicted"/>
<evidence type="ECO:0000256" key="1">
    <source>
        <dbReference type="SAM" id="Phobius"/>
    </source>
</evidence>
<dbReference type="Proteomes" id="UP001180845">
    <property type="component" value="Unassembled WGS sequence"/>
</dbReference>
<feature type="transmembrane region" description="Helical" evidence="1">
    <location>
        <begin position="36"/>
        <end position="55"/>
    </location>
</feature>
<keyword evidence="3" id="KW-1185">Reference proteome</keyword>
<protein>
    <recommendedName>
        <fullName evidence="4">Transposase DDE domain-containing protein</fullName>
    </recommendedName>
</protein>
<dbReference type="EMBL" id="JAVDXW010000001">
    <property type="protein sequence ID" value="MDR7300853.1"/>
    <property type="molecule type" value="Genomic_DNA"/>
</dbReference>
<organism evidence="2 3">
    <name type="scientific">Haloactinomyces albus</name>
    <dbReference type="NCBI Taxonomy" id="1352928"/>
    <lineage>
        <taxon>Bacteria</taxon>
        <taxon>Bacillati</taxon>
        <taxon>Actinomycetota</taxon>
        <taxon>Actinomycetes</taxon>
        <taxon>Actinopolysporales</taxon>
        <taxon>Actinopolysporaceae</taxon>
        <taxon>Haloactinomyces</taxon>
    </lineage>
</organism>
<gene>
    <name evidence="2" type="ORF">JOF55_001034</name>
</gene>
<sequence length="66" mass="7944">MTEHRSRQDPRLIVGRLHSWTNNFGKHRRITDRDGAIVDFYLYLAAALITVRRLIQRARTHYRRPT</sequence>
<evidence type="ECO:0000313" key="3">
    <source>
        <dbReference type="Proteomes" id="UP001180845"/>
    </source>
</evidence>
<keyword evidence="1" id="KW-1133">Transmembrane helix</keyword>
<comment type="caution">
    <text evidence="2">The sequence shown here is derived from an EMBL/GenBank/DDBJ whole genome shotgun (WGS) entry which is preliminary data.</text>
</comment>
<keyword evidence="1" id="KW-0472">Membrane</keyword>